<dbReference type="EMBL" id="CADCTR010000227">
    <property type="protein sequence ID" value="CAA9226717.1"/>
    <property type="molecule type" value="Genomic_DNA"/>
</dbReference>
<dbReference type="GO" id="GO:0004518">
    <property type="term" value="F:nuclease activity"/>
    <property type="evidence" value="ECO:0007669"/>
    <property type="project" value="InterPro"/>
</dbReference>
<dbReference type="Pfam" id="PF02577">
    <property type="entry name" value="BFN_dom"/>
    <property type="match status" value="1"/>
</dbReference>
<accession>A0A6J4HL00</accession>
<dbReference type="AlphaFoldDB" id="A0A6J4HL00"/>
<reference evidence="2" key="1">
    <citation type="submission" date="2020-02" db="EMBL/GenBank/DDBJ databases">
        <authorList>
            <person name="Meier V. D."/>
        </authorList>
    </citation>
    <scope>NUCLEOTIDE SEQUENCE</scope>
    <source>
        <strain evidence="2">AVDCRST_MAG93</strain>
    </source>
</reference>
<proteinExistence type="predicted"/>
<feature type="domain" description="BFN" evidence="1">
    <location>
        <begin position="24"/>
        <end position="126"/>
    </location>
</feature>
<sequence>MTPYQYQFTIKSIEAHAATGAALVLPTAQQDATLRVRLLPVDAQTLASELAGIGTARSRLAQTCCRLVQELDGSLEGVELQRGAGNLVEAQLVVRTGAGSLQLPVAFSDGIALALANRLPVHGDSSLAPLLERADQQLDQRAPEDAVVAMPASFASFVNSLPDF</sequence>
<dbReference type="Gene3D" id="3.10.690.10">
    <property type="entry name" value="Bifunctional nuclease domain"/>
    <property type="match status" value="1"/>
</dbReference>
<organism evidence="2">
    <name type="scientific">uncultured Chloroflexia bacterium</name>
    <dbReference type="NCBI Taxonomy" id="1672391"/>
    <lineage>
        <taxon>Bacteria</taxon>
        <taxon>Bacillati</taxon>
        <taxon>Chloroflexota</taxon>
        <taxon>Chloroflexia</taxon>
        <taxon>environmental samples</taxon>
    </lineage>
</organism>
<dbReference type="InterPro" id="IPR003729">
    <property type="entry name" value="Bi_nuclease_dom"/>
</dbReference>
<protein>
    <recommendedName>
        <fullName evidence="1">BFN domain-containing protein</fullName>
    </recommendedName>
</protein>
<gene>
    <name evidence="2" type="ORF">AVDCRST_MAG93-698</name>
</gene>
<evidence type="ECO:0000259" key="1">
    <source>
        <dbReference type="Pfam" id="PF02577"/>
    </source>
</evidence>
<dbReference type="InterPro" id="IPR036104">
    <property type="entry name" value="BFN_sf"/>
</dbReference>
<dbReference type="SUPFAM" id="SSF103256">
    <property type="entry name" value="Hypothetical protein TM0160"/>
    <property type="match status" value="1"/>
</dbReference>
<evidence type="ECO:0000313" key="2">
    <source>
        <dbReference type="EMBL" id="CAA9226717.1"/>
    </source>
</evidence>
<name>A0A6J4HL00_9CHLR</name>